<keyword evidence="3" id="KW-0732">Signal</keyword>
<dbReference type="RefSeq" id="WP_167928847.1">
    <property type="nucleotide sequence ID" value="NZ_JAATVY010000040.1"/>
</dbReference>
<evidence type="ECO:0000256" key="2">
    <source>
        <dbReference type="SAM" id="Phobius"/>
    </source>
</evidence>
<evidence type="ECO:0000313" key="6">
    <source>
        <dbReference type="Proteomes" id="UP000722989"/>
    </source>
</evidence>
<feature type="chain" id="PRO_5045735639" evidence="3">
    <location>
        <begin position="29"/>
        <end position="254"/>
    </location>
</feature>
<reference evidence="5 6" key="1">
    <citation type="submission" date="2020-03" db="EMBL/GenBank/DDBJ databases">
        <title>WGS of the type strain of Planosporangium spp.</title>
        <authorList>
            <person name="Thawai C."/>
        </authorList>
    </citation>
    <scope>NUCLEOTIDE SEQUENCE [LARGE SCALE GENOMIC DNA]</scope>
    <source>
        <strain evidence="5 6">TBRC 5610</strain>
    </source>
</reference>
<dbReference type="InterPro" id="IPR012533">
    <property type="entry name" value="YcnI-copper_dom"/>
</dbReference>
<keyword evidence="2" id="KW-0472">Membrane</keyword>
<protein>
    <submittedName>
        <fullName evidence="5">DUF1775 domain-containing protein</fullName>
    </submittedName>
</protein>
<dbReference type="Pfam" id="PF07987">
    <property type="entry name" value="DUF1775"/>
    <property type="match status" value="1"/>
</dbReference>
<keyword evidence="2" id="KW-1133">Transmembrane helix</keyword>
<comment type="caution">
    <text evidence="5">The sequence shown here is derived from an EMBL/GenBank/DDBJ whole genome shotgun (WGS) entry which is preliminary data.</text>
</comment>
<feature type="compositionally biased region" description="Low complexity" evidence="1">
    <location>
        <begin position="195"/>
        <end position="206"/>
    </location>
</feature>
<dbReference type="Gene3D" id="2.60.40.2230">
    <property type="entry name" value="Uncharacterised protein YcnI-like PF07987, DUF1775"/>
    <property type="match status" value="1"/>
</dbReference>
<evidence type="ECO:0000313" key="5">
    <source>
        <dbReference type="EMBL" id="NJC73950.1"/>
    </source>
</evidence>
<evidence type="ECO:0000259" key="4">
    <source>
        <dbReference type="Pfam" id="PF07987"/>
    </source>
</evidence>
<feature type="signal peptide" evidence="3">
    <location>
        <begin position="1"/>
        <end position="28"/>
    </location>
</feature>
<evidence type="ECO:0000256" key="1">
    <source>
        <dbReference type="SAM" id="MobiDB-lite"/>
    </source>
</evidence>
<name>A0ABX0Y6B5_9ACTN</name>
<dbReference type="Proteomes" id="UP000722989">
    <property type="component" value="Unassembled WGS sequence"/>
</dbReference>
<feature type="transmembrane region" description="Helical" evidence="2">
    <location>
        <begin position="216"/>
        <end position="239"/>
    </location>
</feature>
<dbReference type="InterPro" id="IPR038507">
    <property type="entry name" value="YcnI-like_sf"/>
</dbReference>
<evidence type="ECO:0000256" key="3">
    <source>
        <dbReference type="SAM" id="SignalP"/>
    </source>
</evidence>
<accession>A0ABX0Y6B5</accession>
<organism evidence="5 6">
    <name type="scientific">Planosporangium thailandense</name>
    <dbReference type="NCBI Taxonomy" id="765197"/>
    <lineage>
        <taxon>Bacteria</taxon>
        <taxon>Bacillati</taxon>
        <taxon>Actinomycetota</taxon>
        <taxon>Actinomycetes</taxon>
        <taxon>Micromonosporales</taxon>
        <taxon>Micromonosporaceae</taxon>
        <taxon>Planosporangium</taxon>
    </lineage>
</organism>
<proteinExistence type="predicted"/>
<keyword evidence="2" id="KW-0812">Transmembrane</keyword>
<gene>
    <name evidence="5" type="ORF">HC031_30180</name>
</gene>
<feature type="region of interest" description="Disordered" evidence="1">
    <location>
        <begin position="169"/>
        <end position="208"/>
    </location>
</feature>
<dbReference type="EMBL" id="JAATVY010000040">
    <property type="protein sequence ID" value="NJC73950.1"/>
    <property type="molecule type" value="Genomic_DNA"/>
</dbReference>
<sequence length="254" mass="25896">MIRNWRTWLVTLGAALVAVLGFAGPAAADVTVSPSEAPRGGPAELTFHISDDRPGAYTTRVELIPPEATPIAEIYPMSVNDWAPNTTMRKLDHPAQLIHGTTTTEVPSEVTWIRIGTPPSSPTSPIDLSVSLGPMPDTSRTTFTVVQTYSDGLVVRWADQSANPAPTVTLVNQGAAGNGDPNGSHVHGDGGQSGGQSDNGAAAAPNGGSGDGGGTYGILGAGLLVGLVAGLGLDAWIILRAVRRASPAGPAPSK</sequence>
<keyword evidence="6" id="KW-1185">Reference proteome</keyword>
<feature type="domain" description="YncI copper-binding" evidence="4">
    <location>
        <begin position="30"/>
        <end position="169"/>
    </location>
</feature>